<reference evidence="8" key="1">
    <citation type="submission" date="2013-10" db="EMBL/GenBank/DDBJ databases">
        <title>Genome sequencing of Onchocerca volvulus.</title>
        <authorList>
            <person name="Cotton J."/>
            <person name="Tsai J."/>
            <person name="Stanley E."/>
            <person name="Tracey A."/>
            <person name="Holroyd N."/>
            <person name="Lustigman S."/>
            <person name="Berriman M."/>
        </authorList>
    </citation>
    <scope>NUCLEOTIDE SEQUENCE</scope>
</reference>
<evidence type="ECO:0000313" key="8">
    <source>
        <dbReference type="Proteomes" id="UP000024404"/>
    </source>
</evidence>
<dbReference type="OMA" id="CPLANTK"/>
<organism evidence="7 8">
    <name type="scientific">Onchocerca volvulus</name>
    <dbReference type="NCBI Taxonomy" id="6282"/>
    <lineage>
        <taxon>Eukaryota</taxon>
        <taxon>Metazoa</taxon>
        <taxon>Ecdysozoa</taxon>
        <taxon>Nematoda</taxon>
        <taxon>Chromadorea</taxon>
        <taxon>Rhabditida</taxon>
        <taxon>Spirurina</taxon>
        <taxon>Spiruromorpha</taxon>
        <taxon>Filarioidea</taxon>
        <taxon>Onchocercidae</taxon>
        <taxon>Onchocerca</taxon>
    </lineage>
</organism>
<dbReference type="EMBL" id="CMVM020000250">
    <property type="status" value="NOT_ANNOTATED_CDS"/>
    <property type="molecule type" value="Genomic_DNA"/>
</dbReference>
<dbReference type="GO" id="GO:0005730">
    <property type="term" value="C:nucleolus"/>
    <property type="evidence" value="ECO:0007669"/>
    <property type="project" value="UniProtKB-UniRule"/>
</dbReference>
<feature type="compositionally biased region" description="Acidic residues" evidence="5">
    <location>
        <begin position="221"/>
        <end position="273"/>
    </location>
</feature>
<comment type="subcellular location">
    <subcellularLocation>
        <location evidence="1">Nucleus</location>
    </subcellularLocation>
</comment>
<comment type="similarity">
    <text evidence="2 4">Belongs to the MAK16 family.</text>
</comment>
<dbReference type="GO" id="GO:0030687">
    <property type="term" value="C:preribosome, large subunit precursor"/>
    <property type="evidence" value="ECO:0007669"/>
    <property type="project" value="TreeGrafter"/>
</dbReference>
<dbReference type="PANTHER" id="PTHR23405:SF4">
    <property type="entry name" value="PROTEIN MAK16 HOMOLOG"/>
    <property type="match status" value="1"/>
</dbReference>
<evidence type="ECO:0000256" key="1">
    <source>
        <dbReference type="ARBA" id="ARBA00004123"/>
    </source>
</evidence>
<evidence type="ECO:0000259" key="6">
    <source>
        <dbReference type="Pfam" id="PF01778"/>
    </source>
</evidence>
<dbReference type="InterPro" id="IPR006958">
    <property type="entry name" value="Mak16"/>
</dbReference>
<dbReference type="PIRSF" id="PIRSF003352">
    <property type="entry name" value="MAK16"/>
    <property type="match status" value="1"/>
</dbReference>
<evidence type="ECO:0000256" key="2">
    <source>
        <dbReference type="ARBA" id="ARBA00005514"/>
    </source>
</evidence>
<dbReference type="EnsemblMetazoa" id="OVOC8890.1">
    <property type="protein sequence ID" value="OVOC8890.1"/>
    <property type="gene ID" value="WBGene00245699"/>
</dbReference>
<dbReference type="Proteomes" id="UP000024404">
    <property type="component" value="Unassembled WGS sequence"/>
</dbReference>
<keyword evidence="8" id="KW-1185">Reference proteome</keyword>
<dbReference type="InterPro" id="IPR029004">
    <property type="entry name" value="Ribosomal_eL28/Mak16"/>
</dbReference>
<proteinExistence type="inferred from homology"/>
<dbReference type="PANTHER" id="PTHR23405">
    <property type="entry name" value="MAINTENANCE OF KILLER 16 MAK16 PROTEIN-RELATED"/>
    <property type="match status" value="1"/>
</dbReference>
<name>A0A8R1Y2K1_ONCVO</name>
<evidence type="ECO:0000256" key="3">
    <source>
        <dbReference type="ARBA" id="ARBA00023242"/>
    </source>
</evidence>
<feature type="compositionally biased region" description="Basic and acidic residues" evidence="5">
    <location>
        <begin position="274"/>
        <end position="284"/>
    </location>
</feature>
<evidence type="ECO:0000256" key="4">
    <source>
        <dbReference type="PIRNR" id="PIRNR003352"/>
    </source>
</evidence>
<dbReference type="FunFam" id="3.30.390.110:FF:000001">
    <property type="entry name" value="Protein MAK16 homolog"/>
    <property type="match status" value="1"/>
</dbReference>
<dbReference type="AlphaFoldDB" id="A0A8R1Y2K1"/>
<sequence>MQCDDVTWNILNKGMCSFKTRIKTQKFCRNEYNLTGLCNRASCPLANSQYATVREDKGICYLYMKVIERSHYPRRLWERIKLSRNMTQAVGQIDDALLHWSEYVRQKCKARLIRIHQYLIRMRKMKLRERQQKIIPVQRKIERREVRREEKALVAAKLDTAIEKELLSRLREGTYGEIYNFRSQDAFNRVLDEQEEVDTELDREIEVEEINQDTGVREYVADFEESSDEDDERDIEEAEGGNDIWNEEETSGEDDVMESEEDEESPVEDEEQDSSGRKEKEPINKQKKKQVRWKDLKDKQSKREPVKRRLRQVLEIEYETEGPVRSKQKL</sequence>
<accession>A0A8R1Y2K1</accession>
<dbReference type="Gene3D" id="3.30.390.110">
    <property type="match status" value="1"/>
</dbReference>
<reference evidence="7" key="2">
    <citation type="submission" date="2022-06" db="UniProtKB">
        <authorList>
            <consortium name="EnsemblMetazoa"/>
        </authorList>
    </citation>
    <scope>IDENTIFICATION</scope>
</reference>
<dbReference type="GO" id="GO:0000460">
    <property type="term" value="P:maturation of 5.8S rRNA"/>
    <property type="evidence" value="ECO:0007669"/>
    <property type="project" value="TreeGrafter"/>
</dbReference>
<protein>
    <recommendedName>
        <fullName evidence="4">Protein MAK16 homolog</fullName>
    </recommendedName>
</protein>
<evidence type="ECO:0000313" key="7">
    <source>
        <dbReference type="EnsemblMetazoa" id="OVOC8890.1"/>
    </source>
</evidence>
<feature type="domain" description="Ribosomal eL28/Mak16" evidence="6">
    <location>
        <begin position="6"/>
        <end position="118"/>
    </location>
</feature>
<feature type="compositionally biased region" description="Basic and acidic residues" evidence="5">
    <location>
        <begin position="292"/>
        <end position="304"/>
    </location>
</feature>
<feature type="region of interest" description="Disordered" evidence="5">
    <location>
        <begin position="214"/>
        <end position="311"/>
    </location>
</feature>
<evidence type="ECO:0000256" key="5">
    <source>
        <dbReference type="SAM" id="MobiDB-lite"/>
    </source>
</evidence>
<keyword evidence="3 4" id="KW-0539">Nucleus</keyword>
<dbReference type="Pfam" id="PF01778">
    <property type="entry name" value="Ribosomal_L28e"/>
    <property type="match status" value="1"/>
</dbReference>
<dbReference type="Pfam" id="PF04874">
    <property type="entry name" value="Mak16"/>
    <property type="match status" value="1"/>
</dbReference>
<dbReference type="GO" id="GO:0000470">
    <property type="term" value="P:maturation of LSU-rRNA"/>
    <property type="evidence" value="ECO:0007669"/>
    <property type="project" value="TreeGrafter"/>
</dbReference>